<evidence type="ECO:0000313" key="2">
    <source>
        <dbReference type="EMBL" id="OZM71017.1"/>
    </source>
</evidence>
<dbReference type="Gene3D" id="1.20.1260.20">
    <property type="entry name" value="PPE superfamily"/>
    <property type="match status" value="1"/>
</dbReference>
<name>A0A263D060_9PSEU</name>
<feature type="compositionally biased region" description="Polar residues" evidence="1">
    <location>
        <begin position="281"/>
        <end position="299"/>
    </location>
</feature>
<evidence type="ECO:0000313" key="3">
    <source>
        <dbReference type="Proteomes" id="UP000242444"/>
    </source>
</evidence>
<dbReference type="InterPro" id="IPR038332">
    <property type="entry name" value="PPE_sf"/>
</dbReference>
<dbReference type="AlphaFoldDB" id="A0A263D060"/>
<comment type="caution">
    <text evidence="2">The sequence shown here is derived from an EMBL/GenBank/DDBJ whole genome shotgun (WGS) entry which is preliminary data.</text>
</comment>
<gene>
    <name evidence="2" type="ORF">CFN78_22240</name>
</gene>
<evidence type="ECO:0008006" key="4">
    <source>
        <dbReference type="Google" id="ProtNLM"/>
    </source>
</evidence>
<dbReference type="EMBL" id="NKYE01000016">
    <property type="protein sequence ID" value="OZM71017.1"/>
    <property type="molecule type" value="Genomic_DNA"/>
</dbReference>
<sequence length="448" mass="43169">MYGSDSGSNGSAGSSVYGGQVALGDGSASSDIVAQARSRQDGFDYGADLAIASPPNWEAQESSQLYIGATSNNEPASAEGLSQTWSHHGRELHQAANDLYTAISELGAAWIGGGAAAAQGSLVAIANSSSQAGEAANVMSNRMTQQAAAAAEVKKMPAPKEFDPAQQTAAMLAGGPAAMTADLKVQADAAKDVKAQQVQYFNAYTSAMSEVDGTTPSFAPASLGLKPAANVSGLNAASMDVGGMPGGPAGIGGVQPGSLTVAGAGAGGLAPGLGQAGSETPAHTSTSGYAAQSGPSAGSVTGGGSMPSAPQAPAAPATTAQALGGAAVGGALGFAGGRALGAGNRSGTKQQSSDSGSAAQGQGNSAAAASPQQPGVVPAGGTIGAGAPPPAGPVGGGAGMGAARQQQEQEEEHTHASFLIEADPDEAFGANEATPPPVIGAWSEDEER</sequence>
<feature type="region of interest" description="Disordered" evidence="1">
    <location>
        <begin position="272"/>
        <end position="317"/>
    </location>
</feature>
<proteinExistence type="predicted"/>
<feature type="compositionally biased region" description="Low complexity" evidence="1">
    <location>
        <begin position="342"/>
        <end position="380"/>
    </location>
</feature>
<feature type="compositionally biased region" description="Low complexity" evidence="1">
    <location>
        <begin position="306"/>
        <end position="317"/>
    </location>
</feature>
<feature type="region of interest" description="Disordered" evidence="1">
    <location>
        <begin position="342"/>
        <end position="448"/>
    </location>
</feature>
<organism evidence="2 3">
    <name type="scientific">Amycolatopsis antarctica</name>
    <dbReference type="NCBI Taxonomy" id="1854586"/>
    <lineage>
        <taxon>Bacteria</taxon>
        <taxon>Bacillati</taxon>
        <taxon>Actinomycetota</taxon>
        <taxon>Actinomycetes</taxon>
        <taxon>Pseudonocardiales</taxon>
        <taxon>Pseudonocardiaceae</taxon>
        <taxon>Amycolatopsis</taxon>
    </lineage>
</organism>
<accession>A0A263D060</accession>
<dbReference type="Proteomes" id="UP000242444">
    <property type="component" value="Unassembled WGS sequence"/>
</dbReference>
<dbReference type="OrthoDB" id="3553863at2"/>
<keyword evidence="3" id="KW-1185">Reference proteome</keyword>
<reference evidence="2 3" key="1">
    <citation type="submission" date="2017-07" db="EMBL/GenBank/DDBJ databases">
        <title>Amycolatopsis antarcticus sp. nov., isolated from the surface of an Antarcticus brown macroalga.</title>
        <authorList>
            <person name="Wang J."/>
            <person name="Leiva S."/>
            <person name="Huang J."/>
            <person name="Huang Y."/>
        </authorList>
    </citation>
    <scope>NUCLEOTIDE SEQUENCE [LARGE SCALE GENOMIC DNA]</scope>
    <source>
        <strain evidence="2 3">AU-G6</strain>
    </source>
</reference>
<dbReference type="InParanoid" id="A0A263D060"/>
<protein>
    <recommendedName>
        <fullName evidence="4">PPE family domain-containing protein</fullName>
    </recommendedName>
</protein>
<evidence type="ECO:0000256" key="1">
    <source>
        <dbReference type="SAM" id="MobiDB-lite"/>
    </source>
</evidence>